<name>A4JFP0_BURVG</name>
<feature type="domain" description="Abortive infection protein-like C-terminal" evidence="2">
    <location>
        <begin position="197"/>
        <end position="270"/>
    </location>
</feature>
<dbReference type="eggNOG" id="COG1502">
    <property type="taxonomic scope" value="Bacteria"/>
</dbReference>
<protein>
    <recommendedName>
        <fullName evidence="2">Abortive infection protein-like C-terminal domain-containing protein</fullName>
    </recommendedName>
</protein>
<dbReference type="EMBL" id="CP000614">
    <property type="protein sequence ID" value="ABO55093.1"/>
    <property type="molecule type" value="Genomic_DNA"/>
</dbReference>
<feature type="region of interest" description="Disordered" evidence="1">
    <location>
        <begin position="291"/>
        <end position="322"/>
    </location>
</feature>
<proteinExistence type="predicted"/>
<dbReference type="AlphaFoldDB" id="A4JFP0"/>
<evidence type="ECO:0000313" key="4">
    <source>
        <dbReference type="Proteomes" id="UP000002287"/>
    </source>
</evidence>
<dbReference type="InterPro" id="IPR026001">
    <property type="entry name" value="Abi-like_C"/>
</dbReference>
<accession>A4JFP0</accession>
<dbReference type="HOGENOM" id="CLU_862439_0_0_4"/>
<dbReference type="Proteomes" id="UP000002287">
    <property type="component" value="Chromosome 1"/>
</dbReference>
<dbReference type="KEGG" id="bvi:Bcep1808_2091"/>
<reference evidence="4" key="1">
    <citation type="submission" date="2007-03" db="EMBL/GenBank/DDBJ databases">
        <title>Complete sequence of chromosome 1 of Burkholderia vietnamiensis G4.</title>
        <authorList>
            <consortium name="US DOE Joint Genome Institute"/>
            <person name="Copeland A."/>
            <person name="Lucas S."/>
            <person name="Lapidus A."/>
            <person name="Barry K."/>
            <person name="Detter J.C."/>
            <person name="Glavina del Rio T."/>
            <person name="Hammon N."/>
            <person name="Israni S."/>
            <person name="Dalin E."/>
            <person name="Tice H."/>
            <person name="Pitluck S."/>
            <person name="Chain P."/>
            <person name="Malfatti S."/>
            <person name="Shin M."/>
            <person name="Vergez L."/>
            <person name="Schmutz J."/>
            <person name="Larimer F."/>
            <person name="Land M."/>
            <person name="Hauser L."/>
            <person name="Kyrpides N."/>
            <person name="Tiedje J."/>
            <person name="Richardson P."/>
        </authorList>
    </citation>
    <scope>NUCLEOTIDE SEQUENCE [LARGE SCALE GENOMIC DNA]</scope>
    <source>
        <strain evidence="4">G4 / LMG 22486</strain>
    </source>
</reference>
<evidence type="ECO:0000256" key="1">
    <source>
        <dbReference type="SAM" id="MobiDB-lite"/>
    </source>
</evidence>
<evidence type="ECO:0000259" key="2">
    <source>
        <dbReference type="Pfam" id="PF14355"/>
    </source>
</evidence>
<dbReference type="Pfam" id="PF14355">
    <property type="entry name" value="Abi_C"/>
    <property type="match status" value="1"/>
</dbReference>
<organism evidence="3 4">
    <name type="scientific">Burkholderia vietnamiensis (strain G4 / LMG 22486)</name>
    <name type="common">Burkholderia cepacia (strain R1808)</name>
    <dbReference type="NCBI Taxonomy" id="269482"/>
    <lineage>
        <taxon>Bacteria</taxon>
        <taxon>Pseudomonadati</taxon>
        <taxon>Pseudomonadota</taxon>
        <taxon>Betaproteobacteria</taxon>
        <taxon>Burkholderiales</taxon>
        <taxon>Burkholderiaceae</taxon>
        <taxon>Burkholderia</taxon>
        <taxon>Burkholderia cepacia complex</taxon>
    </lineage>
</organism>
<gene>
    <name evidence="3" type="ordered locus">Bcep1808_2091</name>
</gene>
<evidence type="ECO:0000313" key="3">
    <source>
        <dbReference type="EMBL" id="ABO55093.1"/>
    </source>
</evidence>
<sequence length="322" mass="34594">MKLSSFTISKLADIVCGNLAGWPYRRGTDLVDFFNQYGFRDVYEQGFPSRAVFAKDKLTELSGKPAITDVLCAVADPRNWFDLTQGEDAPTHDECVAKLNELLAFEKVQLVREGPGYKVRSLDGTLIEAESIPENLPAASAASIDDQIRKCRAKIEVGDFDGAITNARALIEHLLLAIEAELSPEPPPAFDGDLGRLFNRVRALLNLDPSRKDISDALRQVITGLASIIQGLGTMRNKMSDSHGTTYKPARHHAKLAVNCAMTLADFLFETKAYQQAKGFIPGATAATTAAAKSPDGAGAVSTNNAASVTAKPKSKATSNPA</sequence>